<dbReference type="GO" id="GO:0016491">
    <property type="term" value="F:oxidoreductase activity"/>
    <property type="evidence" value="ECO:0007669"/>
    <property type="project" value="InterPro"/>
</dbReference>
<proteinExistence type="predicted"/>
<dbReference type="InterPro" id="IPR029039">
    <property type="entry name" value="Flavoprotein-like_sf"/>
</dbReference>
<evidence type="ECO:0000259" key="1">
    <source>
        <dbReference type="Pfam" id="PF03358"/>
    </source>
</evidence>
<reference evidence="2" key="1">
    <citation type="submission" date="2020-10" db="EMBL/GenBank/DDBJ databases">
        <title>Sequencing the genomes of 1000 actinobacteria strains.</title>
        <authorList>
            <person name="Klenk H.-P."/>
        </authorList>
    </citation>
    <scope>NUCLEOTIDE SEQUENCE</scope>
    <source>
        <strain evidence="2">DSM 45354</strain>
    </source>
</reference>
<dbReference type="InterPro" id="IPR050712">
    <property type="entry name" value="NAD(P)H-dep_reductase"/>
</dbReference>
<accession>A0A927N603</accession>
<comment type="caution">
    <text evidence="2">The sequence shown here is derived from an EMBL/GenBank/DDBJ whole genome shotgun (WGS) entry which is preliminary data.</text>
</comment>
<name>A0A927N603_9ACTN</name>
<dbReference type="PANTHER" id="PTHR30543">
    <property type="entry name" value="CHROMATE REDUCTASE"/>
    <property type="match status" value="1"/>
</dbReference>
<organism evidence="2 3">
    <name type="scientific">Actinopolymorpha pittospori</name>
    <dbReference type="NCBI Taxonomy" id="648752"/>
    <lineage>
        <taxon>Bacteria</taxon>
        <taxon>Bacillati</taxon>
        <taxon>Actinomycetota</taxon>
        <taxon>Actinomycetes</taxon>
        <taxon>Propionibacteriales</taxon>
        <taxon>Actinopolymorphaceae</taxon>
        <taxon>Actinopolymorpha</taxon>
    </lineage>
</organism>
<dbReference type="GO" id="GO:0005829">
    <property type="term" value="C:cytosol"/>
    <property type="evidence" value="ECO:0007669"/>
    <property type="project" value="TreeGrafter"/>
</dbReference>
<dbReference type="InterPro" id="IPR005025">
    <property type="entry name" value="FMN_Rdtase-like_dom"/>
</dbReference>
<dbReference type="EMBL" id="JADBEM010000001">
    <property type="protein sequence ID" value="MBE1613061.1"/>
    <property type="molecule type" value="Genomic_DNA"/>
</dbReference>
<dbReference type="Pfam" id="PF03358">
    <property type="entry name" value="FMN_red"/>
    <property type="match status" value="1"/>
</dbReference>
<dbReference type="GO" id="GO:0010181">
    <property type="term" value="F:FMN binding"/>
    <property type="evidence" value="ECO:0007669"/>
    <property type="project" value="TreeGrafter"/>
</dbReference>
<sequence length="180" mass="19543">MPEDQYQLAVIVGSVREGRFAPVVTNWFLGQVAARTDVKLDVIDLAETPWPSVDFTSRIDAADAFVVITPEYNHAYPGPLKTAIDSVKTGWYAKPVGFVTYGGVSGGLRAAEGLRLVFAELHAVTVRESVSFHRARGEFDAAGVPRDQEGVGVAAHVLLDQLAWWAFTLRAGREARPYGG</sequence>
<keyword evidence="3" id="KW-1185">Reference proteome</keyword>
<evidence type="ECO:0000313" key="2">
    <source>
        <dbReference type="EMBL" id="MBE1613061.1"/>
    </source>
</evidence>
<dbReference type="Proteomes" id="UP000638648">
    <property type="component" value="Unassembled WGS sequence"/>
</dbReference>
<feature type="domain" description="NADPH-dependent FMN reductase-like" evidence="1">
    <location>
        <begin position="8"/>
        <end position="135"/>
    </location>
</feature>
<dbReference type="SUPFAM" id="SSF52218">
    <property type="entry name" value="Flavoproteins"/>
    <property type="match status" value="1"/>
</dbReference>
<gene>
    <name evidence="2" type="ORF">HEB94_009909</name>
</gene>
<evidence type="ECO:0000313" key="3">
    <source>
        <dbReference type="Proteomes" id="UP000638648"/>
    </source>
</evidence>
<dbReference type="PANTHER" id="PTHR30543:SF21">
    <property type="entry name" value="NAD(P)H-DEPENDENT FMN REDUCTASE LOT6"/>
    <property type="match status" value="1"/>
</dbReference>
<protein>
    <submittedName>
        <fullName evidence="2">NAD(P)H-dependent FMN reductase</fullName>
    </submittedName>
</protein>
<dbReference type="RefSeq" id="WP_192755989.1">
    <property type="nucleotide sequence ID" value="NZ_BAABJL010000128.1"/>
</dbReference>
<dbReference type="AlphaFoldDB" id="A0A927N603"/>
<dbReference type="Gene3D" id="3.40.50.360">
    <property type="match status" value="1"/>
</dbReference>